<dbReference type="Pfam" id="PF01019">
    <property type="entry name" value="G_glu_transpept"/>
    <property type="match status" value="1"/>
</dbReference>
<feature type="binding site" evidence="10">
    <location>
        <begin position="410"/>
        <end position="411"/>
    </location>
    <ligand>
        <name>L-glutamate</name>
        <dbReference type="ChEBI" id="CHEBI:29985"/>
    </ligand>
</feature>
<comment type="pathway">
    <text evidence="11">Sulfur metabolism; glutathione metabolism.</text>
</comment>
<comment type="catalytic activity">
    <reaction evidence="1 11">
        <text>an S-substituted glutathione + H2O = an S-substituted L-cysteinylglycine + L-glutamate</text>
        <dbReference type="Rhea" id="RHEA:59468"/>
        <dbReference type="ChEBI" id="CHEBI:15377"/>
        <dbReference type="ChEBI" id="CHEBI:29985"/>
        <dbReference type="ChEBI" id="CHEBI:90779"/>
        <dbReference type="ChEBI" id="CHEBI:143103"/>
        <dbReference type="EC" id="3.4.19.13"/>
    </reaction>
</comment>
<feature type="binding site" evidence="10">
    <location>
        <position position="66"/>
    </location>
    <ligand>
        <name>L-glutamate</name>
        <dbReference type="ChEBI" id="CHEBI:29985"/>
    </ligand>
</feature>
<evidence type="ECO:0000256" key="4">
    <source>
        <dbReference type="ARBA" id="ARBA00022679"/>
    </source>
</evidence>
<dbReference type="EMBL" id="CP009571">
    <property type="protein sequence ID" value="AIT08081.1"/>
    <property type="molecule type" value="Genomic_DNA"/>
</dbReference>
<gene>
    <name evidence="13" type="ORF">MC45_07680</name>
</gene>
<evidence type="ECO:0000256" key="5">
    <source>
        <dbReference type="ARBA" id="ARBA00022801"/>
    </source>
</evidence>
<reference evidence="13 14" key="1">
    <citation type="submission" date="2014-09" db="EMBL/GenBank/DDBJ databases">
        <title>Using Illumina technology Improving SMRT sequencing Genome Assembly by RASTools.</title>
        <authorList>
            <person name="Zhou Y."/>
            <person name="Ma T."/>
            <person name="Liu T."/>
        </authorList>
    </citation>
    <scope>NUCLEOTIDE SEQUENCE [LARGE SCALE GENOMIC DNA]</scope>
    <source>
        <strain evidence="13 14">ATCC 55669</strain>
    </source>
</reference>
<keyword evidence="11" id="KW-0317">Glutathione biosynthesis</keyword>
<dbReference type="InterPro" id="IPR043138">
    <property type="entry name" value="GGT_lsub"/>
</dbReference>
<dbReference type="AlphaFoldDB" id="A0A097EKI2"/>
<evidence type="ECO:0000256" key="9">
    <source>
        <dbReference type="PIRSR" id="PIRSR600101-1"/>
    </source>
</evidence>
<feature type="binding site" evidence="10">
    <location>
        <position position="386"/>
    </location>
    <ligand>
        <name>L-glutamate</name>
        <dbReference type="ChEBI" id="CHEBI:29985"/>
    </ligand>
</feature>
<evidence type="ECO:0000256" key="2">
    <source>
        <dbReference type="ARBA" id="ARBA00001089"/>
    </source>
</evidence>
<dbReference type="NCBIfam" id="TIGR00066">
    <property type="entry name" value="g_glut_trans"/>
    <property type="match status" value="1"/>
</dbReference>
<comment type="PTM">
    <text evidence="11">Cleaved by autocatalysis into a large and a small subunit.</text>
</comment>
<keyword evidence="6 11" id="KW-0865">Zymogen</keyword>
<dbReference type="PRINTS" id="PR01210">
    <property type="entry name" value="GGTRANSPTASE"/>
</dbReference>
<dbReference type="UniPathway" id="UPA00204"/>
<dbReference type="STRING" id="1549858.MC45_07680"/>
<keyword evidence="4 11" id="KW-0808">Transferase</keyword>
<evidence type="ECO:0000256" key="1">
    <source>
        <dbReference type="ARBA" id="ARBA00001049"/>
    </source>
</evidence>
<comment type="catalytic activity">
    <reaction evidence="2 11">
        <text>glutathione + H2O = L-cysteinylglycine + L-glutamate</text>
        <dbReference type="Rhea" id="RHEA:28807"/>
        <dbReference type="ChEBI" id="CHEBI:15377"/>
        <dbReference type="ChEBI" id="CHEBI:29985"/>
        <dbReference type="ChEBI" id="CHEBI:57925"/>
        <dbReference type="ChEBI" id="CHEBI:61694"/>
        <dbReference type="EC" id="3.4.19.13"/>
    </reaction>
</comment>
<dbReference type="EC" id="3.4.19.13" evidence="11"/>
<feature type="binding site" evidence="10">
    <location>
        <position position="433"/>
    </location>
    <ligand>
        <name>L-glutamate</name>
        <dbReference type="ChEBI" id="CHEBI:29985"/>
    </ligand>
</feature>
<dbReference type="GO" id="GO:0103068">
    <property type="term" value="F:leukotriene C4 gamma-glutamyl transferase activity"/>
    <property type="evidence" value="ECO:0007669"/>
    <property type="project" value="UniProtKB-EC"/>
</dbReference>
<protein>
    <recommendedName>
        <fullName evidence="11">Glutathione hydrolase proenzyme</fullName>
        <ecNumber evidence="11">2.3.2.2</ecNumber>
        <ecNumber evidence="11">3.4.19.13</ecNumber>
    </recommendedName>
    <component>
        <recommendedName>
            <fullName evidence="11">Glutathione hydrolase large chain</fullName>
        </recommendedName>
    </component>
    <component>
        <recommendedName>
            <fullName evidence="11">Glutathione hydrolase small chain</fullName>
        </recommendedName>
    </component>
</protein>
<dbReference type="Proteomes" id="UP000033200">
    <property type="component" value="Chromosome"/>
</dbReference>
<feature type="region of interest" description="Disordered" evidence="12">
    <location>
        <begin position="517"/>
        <end position="545"/>
    </location>
</feature>
<dbReference type="InterPro" id="IPR051792">
    <property type="entry name" value="GGT_bact"/>
</dbReference>
<name>A0A097EKI2_9SPHN</name>
<dbReference type="Gene3D" id="1.10.246.130">
    <property type="match status" value="1"/>
</dbReference>
<dbReference type="InterPro" id="IPR000101">
    <property type="entry name" value="GGT_peptidase"/>
</dbReference>
<evidence type="ECO:0000256" key="8">
    <source>
        <dbReference type="ARBA" id="ARBA00047417"/>
    </source>
</evidence>
<dbReference type="eggNOG" id="COG0405">
    <property type="taxonomic scope" value="Bacteria"/>
</dbReference>
<evidence type="ECO:0000256" key="3">
    <source>
        <dbReference type="ARBA" id="ARBA00009381"/>
    </source>
</evidence>
<keyword evidence="5 11" id="KW-0378">Hydrolase</keyword>
<dbReference type="PANTHER" id="PTHR43199:SF1">
    <property type="entry name" value="GLUTATHIONE HYDROLASE PROENZYME"/>
    <property type="match status" value="1"/>
</dbReference>
<dbReference type="PANTHER" id="PTHR43199">
    <property type="entry name" value="GLUTATHIONE HYDROLASE"/>
    <property type="match status" value="1"/>
</dbReference>
<organism evidence="13 14">
    <name type="scientific">Sphingomonas taxi</name>
    <dbReference type="NCBI Taxonomy" id="1549858"/>
    <lineage>
        <taxon>Bacteria</taxon>
        <taxon>Pseudomonadati</taxon>
        <taxon>Pseudomonadota</taxon>
        <taxon>Alphaproteobacteria</taxon>
        <taxon>Sphingomonadales</taxon>
        <taxon>Sphingomonadaceae</taxon>
        <taxon>Sphingomonas</taxon>
    </lineage>
</organism>
<keyword evidence="7 11" id="KW-0012">Acyltransferase</keyword>
<dbReference type="Gene3D" id="3.60.20.40">
    <property type="match status" value="1"/>
</dbReference>
<evidence type="ECO:0000256" key="6">
    <source>
        <dbReference type="ARBA" id="ARBA00023145"/>
    </source>
</evidence>
<dbReference type="GO" id="GO:0036374">
    <property type="term" value="F:glutathione hydrolase activity"/>
    <property type="evidence" value="ECO:0007669"/>
    <property type="project" value="UniProtKB-UniRule"/>
</dbReference>
<comment type="catalytic activity">
    <reaction evidence="8 11">
        <text>an N-terminal (5-L-glutamyl)-[peptide] + an alpha-amino acid = 5-L-glutamyl amino acid + an N-terminal L-alpha-aminoacyl-[peptide]</text>
        <dbReference type="Rhea" id="RHEA:23904"/>
        <dbReference type="Rhea" id="RHEA-COMP:9780"/>
        <dbReference type="Rhea" id="RHEA-COMP:9795"/>
        <dbReference type="ChEBI" id="CHEBI:77644"/>
        <dbReference type="ChEBI" id="CHEBI:78597"/>
        <dbReference type="ChEBI" id="CHEBI:78599"/>
        <dbReference type="ChEBI" id="CHEBI:78608"/>
        <dbReference type="EC" id="2.3.2.2"/>
    </reaction>
</comment>
<evidence type="ECO:0000256" key="12">
    <source>
        <dbReference type="SAM" id="MobiDB-lite"/>
    </source>
</evidence>
<proteinExistence type="inferred from homology"/>
<comment type="similarity">
    <text evidence="3 11">Belongs to the gamma-glutamyltransferase family.</text>
</comment>
<evidence type="ECO:0000256" key="11">
    <source>
        <dbReference type="RuleBase" id="RU368036"/>
    </source>
</evidence>
<dbReference type="InterPro" id="IPR043137">
    <property type="entry name" value="GGT_ssub_C"/>
</dbReference>
<evidence type="ECO:0000256" key="7">
    <source>
        <dbReference type="ARBA" id="ARBA00023315"/>
    </source>
</evidence>
<accession>A0A097EKI2</accession>
<dbReference type="KEGG" id="stax:MC45_07680"/>
<evidence type="ECO:0000313" key="13">
    <source>
        <dbReference type="EMBL" id="AIT08081.1"/>
    </source>
</evidence>
<dbReference type="InterPro" id="IPR029055">
    <property type="entry name" value="Ntn_hydrolases_N"/>
</dbReference>
<feature type="active site" description="Nucleophile" evidence="9">
    <location>
        <position position="346"/>
    </location>
</feature>
<sequence length="545" mass="56483">MVSAADPRAAAAGVEILKAGGSATDAAIATMLALNVVEPQSSGIGGGSFWVSHAAKTGKVTTIDAREAAPAAATPRWFYDAAGRPLSHDDAVPGGRSVGVPGALRGMALAHRQSGKLPWARLFEPAIRLARDGFRVSPRFRHSDESYGDHLTPEARAVFTVGADGILRNPAQAALLDRIARQGPDSFYVGPQAAKLVATVNGAARNPSTMTTGDLATYDAKPRPELCVPYRTYRICGMGPPSSGGITVLMILKQLERFDMAKLGKDSPVAWHLFAESSRLAYADRNLYVGDPDYVRVPVKGLLDPAYIAKRSALIATDRTMARVAAGTPPGAPARTPAPVSEVAGTTDLAVADRAGNVVEVTTTVEGPFGSGLVVDGTVLNNELTDFDIVPVDAGYLVANRVEGGKRPRSSMAPTIVYDANGKVRLAVGAAGGSTIIAQIAKALIGVLDWNLSAQEAIALGLVYAPGPVATLETGTGAAALQPALAALGERTQVAPLGLKANAIEWKQGRWVGAADPRSEGVAIGEDGSVSDPTRMAPVANRPSE</sequence>
<dbReference type="GO" id="GO:0006750">
    <property type="term" value="P:glutathione biosynthetic process"/>
    <property type="evidence" value="ECO:0007669"/>
    <property type="project" value="UniProtKB-KW"/>
</dbReference>
<dbReference type="SUPFAM" id="SSF56235">
    <property type="entry name" value="N-terminal nucleophile aminohydrolases (Ntn hydrolases)"/>
    <property type="match status" value="1"/>
</dbReference>
<comment type="subunit">
    <text evidence="11">This enzyme consists of two polypeptide chains, which are synthesized in precursor form from a single polypeptide.</text>
</comment>
<evidence type="ECO:0000256" key="10">
    <source>
        <dbReference type="PIRSR" id="PIRSR600101-2"/>
    </source>
</evidence>
<dbReference type="HOGENOM" id="CLU_014813_0_1_5"/>
<keyword evidence="14" id="KW-1185">Reference proteome</keyword>
<evidence type="ECO:0000313" key="14">
    <source>
        <dbReference type="Proteomes" id="UP000033200"/>
    </source>
</evidence>
<dbReference type="EC" id="2.3.2.2" evidence="11"/>
<dbReference type="GO" id="GO:0006751">
    <property type="term" value="P:glutathione catabolic process"/>
    <property type="evidence" value="ECO:0007669"/>
    <property type="project" value="UniProtKB-UniRule"/>
</dbReference>